<organism evidence="2">
    <name type="scientific">Ixodes ricinus</name>
    <name type="common">Common tick</name>
    <name type="synonym">Acarus ricinus</name>
    <dbReference type="NCBI Taxonomy" id="34613"/>
    <lineage>
        <taxon>Eukaryota</taxon>
        <taxon>Metazoa</taxon>
        <taxon>Ecdysozoa</taxon>
        <taxon>Arthropoda</taxon>
        <taxon>Chelicerata</taxon>
        <taxon>Arachnida</taxon>
        <taxon>Acari</taxon>
        <taxon>Parasitiformes</taxon>
        <taxon>Ixodida</taxon>
        <taxon>Ixodoidea</taxon>
        <taxon>Ixodidae</taxon>
        <taxon>Ixodinae</taxon>
        <taxon>Ixodes</taxon>
    </lineage>
</organism>
<evidence type="ECO:0000259" key="1">
    <source>
        <dbReference type="Pfam" id="PF00078"/>
    </source>
</evidence>
<feature type="domain" description="Reverse transcriptase" evidence="1">
    <location>
        <begin position="516"/>
        <end position="622"/>
    </location>
</feature>
<protein>
    <recommendedName>
        <fullName evidence="1">Reverse transcriptase domain-containing protein</fullName>
    </recommendedName>
</protein>
<dbReference type="GO" id="GO:0061343">
    <property type="term" value="P:cell adhesion involved in heart morphogenesis"/>
    <property type="evidence" value="ECO:0007669"/>
    <property type="project" value="TreeGrafter"/>
</dbReference>
<dbReference type="AlphaFoldDB" id="A0A147BDA1"/>
<dbReference type="Pfam" id="PF00078">
    <property type="entry name" value="RVT_1"/>
    <property type="match status" value="1"/>
</dbReference>
<dbReference type="SUPFAM" id="SSF56219">
    <property type="entry name" value="DNase I-like"/>
    <property type="match status" value="1"/>
</dbReference>
<dbReference type="Gene3D" id="3.60.10.10">
    <property type="entry name" value="Endonuclease/exonuclease/phosphatase"/>
    <property type="match status" value="1"/>
</dbReference>
<dbReference type="InterPro" id="IPR043502">
    <property type="entry name" value="DNA/RNA_pol_sf"/>
</dbReference>
<reference evidence="2" key="1">
    <citation type="journal article" date="2018" name="PLoS Negl. Trop. Dis.">
        <title>Sialome diversity of ticks revealed by RNAseq of single tick salivary glands.</title>
        <authorList>
            <person name="Perner J."/>
            <person name="Kropackova S."/>
            <person name="Kopacek P."/>
            <person name="Ribeiro J.M."/>
        </authorList>
    </citation>
    <scope>NUCLEOTIDE SEQUENCE</scope>
    <source>
        <strain evidence="2">Siblings of single egg batch collected in Ceske Budejovice</strain>
        <tissue evidence="2">Salivary glands</tissue>
    </source>
</reference>
<dbReference type="SUPFAM" id="SSF56672">
    <property type="entry name" value="DNA/RNA polymerases"/>
    <property type="match status" value="1"/>
</dbReference>
<dbReference type="PANTHER" id="PTHR33395:SF22">
    <property type="entry name" value="REVERSE TRANSCRIPTASE DOMAIN-CONTAINING PROTEIN"/>
    <property type="match status" value="1"/>
</dbReference>
<dbReference type="GO" id="GO:0007508">
    <property type="term" value="P:larval heart development"/>
    <property type="evidence" value="ECO:0007669"/>
    <property type="project" value="TreeGrafter"/>
</dbReference>
<name>A0A147BDA1_IXORI</name>
<dbReference type="GO" id="GO:0031012">
    <property type="term" value="C:extracellular matrix"/>
    <property type="evidence" value="ECO:0007669"/>
    <property type="project" value="TreeGrafter"/>
</dbReference>
<dbReference type="GO" id="GO:0071897">
    <property type="term" value="P:DNA biosynthetic process"/>
    <property type="evidence" value="ECO:0007669"/>
    <property type="project" value="UniProtKB-ARBA"/>
</dbReference>
<dbReference type="InterPro" id="IPR000477">
    <property type="entry name" value="RT_dom"/>
</dbReference>
<dbReference type="InterPro" id="IPR036691">
    <property type="entry name" value="Endo/exonu/phosph_ase_sf"/>
</dbReference>
<evidence type="ECO:0000313" key="2">
    <source>
        <dbReference type="EMBL" id="JAR88736.1"/>
    </source>
</evidence>
<dbReference type="EMBL" id="GEGO01006668">
    <property type="protein sequence ID" value="JAR88736.1"/>
    <property type="molecule type" value="Transcribed_RNA"/>
</dbReference>
<proteinExistence type="predicted"/>
<dbReference type="PANTHER" id="PTHR33395">
    <property type="entry name" value="TRANSCRIPTASE, PUTATIVE-RELATED-RELATED"/>
    <property type="match status" value="1"/>
</dbReference>
<accession>A0A147BDA1</accession>
<feature type="non-terminal residue" evidence="2">
    <location>
        <position position="1"/>
    </location>
</feature>
<sequence length="625" mass="70009">RNHLNIWYSNVRSVRNKIRGISALLASSPCGTVFAFSETWLDASVLDGELVNCDEYMVFRQDRRTGARGGGVMIVVPSSVRGRRRIDLEHSDLEAVFVELGFGSRSFLLGCVYCPATLRAGSYDLLGMSLGRLHSYKTSFENIFLLGDFSAHIDWSDCTTPVAEDSISAFIFDIVETMGFAQICSTPTYRSSSGTPSFLDLCFVSNPAFIAVCSVQESLDRCDQLAVYVRCYTDLPRTGRKAQIIHAYGRTDATHLQHFVHYAPWCVVLDSSSPEEMYELYLDFMSAITVECVPKFKARRKRTPPWISPDIIALTHQKRRIFRRARYQQCNRSYLDAKRLQKTIKKPLHLSHRSYVEGISARAMKDPNLFWSYINFQRRRSSTDTCFISSGAPVSSPRDLDCLFNRHFSSLWSAGSSSPGDAYSTVSTSSSYTTKLSNITLTKDGLSHALSLLRVHQSADPDGLDFLIFKVACLACPAVPLRMFRRFLDSGSVPTAWKLSHVTPILKATHLHSDNPDSYSPVASTSVACRTLERVINKQLLFHLESSALLSPAQHGFRQGRSYETALASLVHTASAHLDSHTPCEIVQMDLSKAFDRINHHLLLQKLRRVGVDGCLLSWLSSFVT</sequence>